<evidence type="ECO:0000256" key="1">
    <source>
        <dbReference type="SAM" id="MobiDB-lite"/>
    </source>
</evidence>
<accession>A0A194QEM4</accession>
<evidence type="ECO:0000313" key="2">
    <source>
        <dbReference type="EMBL" id="KPJ03988.1"/>
    </source>
</evidence>
<sequence length="77" mass="8751">MWLSKWQVKEVSGSHRCTPIRAATSGAPTQRTTYRHNDQTGSSMTRSIKLDSRCPGRCMAHKEGGPREHLEKQQEKL</sequence>
<reference evidence="2 3" key="1">
    <citation type="journal article" date="2015" name="Nat. Commun.">
        <title>Outbred genome sequencing and CRISPR/Cas9 gene editing in butterflies.</title>
        <authorList>
            <person name="Li X."/>
            <person name="Fan D."/>
            <person name="Zhang W."/>
            <person name="Liu G."/>
            <person name="Zhang L."/>
            <person name="Zhao L."/>
            <person name="Fang X."/>
            <person name="Chen L."/>
            <person name="Dong Y."/>
            <person name="Chen Y."/>
            <person name="Ding Y."/>
            <person name="Zhao R."/>
            <person name="Feng M."/>
            <person name="Zhu Y."/>
            <person name="Feng Y."/>
            <person name="Jiang X."/>
            <person name="Zhu D."/>
            <person name="Xiang H."/>
            <person name="Feng X."/>
            <person name="Li S."/>
            <person name="Wang J."/>
            <person name="Zhang G."/>
            <person name="Kronforst M.R."/>
            <person name="Wang W."/>
        </authorList>
    </citation>
    <scope>NUCLEOTIDE SEQUENCE [LARGE SCALE GENOMIC DNA]</scope>
    <source>
        <strain evidence="2">Ya'a_city_454_Px</strain>
        <tissue evidence="2">Whole body</tissue>
    </source>
</reference>
<evidence type="ECO:0000313" key="3">
    <source>
        <dbReference type="Proteomes" id="UP000053268"/>
    </source>
</evidence>
<dbReference type="AlphaFoldDB" id="A0A194QEM4"/>
<keyword evidence="3" id="KW-1185">Reference proteome</keyword>
<proteinExistence type="predicted"/>
<gene>
    <name evidence="2" type="ORF">RR46_07747</name>
</gene>
<dbReference type="Proteomes" id="UP000053268">
    <property type="component" value="Unassembled WGS sequence"/>
</dbReference>
<name>A0A194QEM4_PAPXU</name>
<feature type="region of interest" description="Disordered" evidence="1">
    <location>
        <begin position="19"/>
        <end position="45"/>
    </location>
</feature>
<organism evidence="2 3">
    <name type="scientific">Papilio xuthus</name>
    <name type="common">Asian swallowtail butterfly</name>
    <dbReference type="NCBI Taxonomy" id="66420"/>
    <lineage>
        <taxon>Eukaryota</taxon>
        <taxon>Metazoa</taxon>
        <taxon>Ecdysozoa</taxon>
        <taxon>Arthropoda</taxon>
        <taxon>Hexapoda</taxon>
        <taxon>Insecta</taxon>
        <taxon>Pterygota</taxon>
        <taxon>Neoptera</taxon>
        <taxon>Endopterygota</taxon>
        <taxon>Lepidoptera</taxon>
        <taxon>Glossata</taxon>
        <taxon>Ditrysia</taxon>
        <taxon>Papilionoidea</taxon>
        <taxon>Papilionidae</taxon>
        <taxon>Papilioninae</taxon>
        <taxon>Papilio</taxon>
    </lineage>
</organism>
<dbReference type="EMBL" id="KQ459053">
    <property type="protein sequence ID" value="KPJ03988.1"/>
    <property type="molecule type" value="Genomic_DNA"/>
</dbReference>
<protein>
    <submittedName>
        <fullName evidence="2">Uncharacterized protein</fullName>
    </submittedName>
</protein>